<proteinExistence type="predicted"/>
<dbReference type="EMBL" id="JAHDVG010000468">
    <property type="protein sequence ID" value="KAH1181561.1"/>
    <property type="molecule type" value="Genomic_DNA"/>
</dbReference>
<sequence>MRTHTGPRHIDRQRMSYNNIKRSFGAKVKRSGCSKTIILFNCAHDKAILVQIFIRKSGTSQRMGRWSDISLLFKILLKGILDDTTGNNWHLAHNGGALQVIAQR</sequence>
<evidence type="ECO:0000313" key="1">
    <source>
        <dbReference type="EMBL" id="KAH1181561.1"/>
    </source>
</evidence>
<name>A0A9D4B5P4_9SAUR</name>
<keyword evidence="2" id="KW-1185">Reference proteome</keyword>
<gene>
    <name evidence="1" type="ORF">KIL84_005287</name>
</gene>
<dbReference type="AlphaFoldDB" id="A0A9D4B5P4"/>
<organism evidence="1 2">
    <name type="scientific">Mauremys mutica</name>
    <name type="common">yellowpond turtle</name>
    <dbReference type="NCBI Taxonomy" id="74926"/>
    <lineage>
        <taxon>Eukaryota</taxon>
        <taxon>Metazoa</taxon>
        <taxon>Chordata</taxon>
        <taxon>Craniata</taxon>
        <taxon>Vertebrata</taxon>
        <taxon>Euteleostomi</taxon>
        <taxon>Archelosauria</taxon>
        <taxon>Testudinata</taxon>
        <taxon>Testudines</taxon>
        <taxon>Cryptodira</taxon>
        <taxon>Durocryptodira</taxon>
        <taxon>Testudinoidea</taxon>
        <taxon>Geoemydidae</taxon>
        <taxon>Geoemydinae</taxon>
        <taxon>Mauremys</taxon>
    </lineage>
</organism>
<comment type="caution">
    <text evidence="1">The sequence shown here is derived from an EMBL/GenBank/DDBJ whole genome shotgun (WGS) entry which is preliminary data.</text>
</comment>
<accession>A0A9D4B5P4</accession>
<protein>
    <submittedName>
        <fullName evidence="1">Uncharacterized protein</fullName>
    </submittedName>
</protein>
<reference evidence="1" key="1">
    <citation type="submission" date="2021-09" db="EMBL/GenBank/DDBJ databases">
        <title>The genome of Mauremys mutica provides insights into the evolution of semi-aquatic lifestyle.</title>
        <authorList>
            <person name="Gong S."/>
            <person name="Gao Y."/>
        </authorList>
    </citation>
    <scope>NUCLEOTIDE SEQUENCE</scope>
    <source>
        <strain evidence="1">MM-2020</strain>
        <tissue evidence="1">Muscle</tissue>
    </source>
</reference>
<evidence type="ECO:0000313" key="2">
    <source>
        <dbReference type="Proteomes" id="UP000827986"/>
    </source>
</evidence>
<dbReference type="Proteomes" id="UP000827986">
    <property type="component" value="Unassembled WGS sequence"/>
</dbReference>